<dbReference type="PANTHER" id="PTHR13693">
    <property type="entry name" value="CLASS II AMINOTRANSFERASE/8-AMINO-7-OXONONANOATE SYNTHASE"/>
    <property type="match status" value="1"/>
</dbReference>
<dbReference type="Pfam" id="PF00155">
    <property type="entry name" value="Aminotran_1_2"/>
    <property type="match status" value="1"/>
</dbReference>
<comment type="cofactor">
    <cofactor evidence="1">
        <name>pyridoxal 5'-phosphate</name>
        <dbReference type="ChEBI" id="CHEBI:597326"/>
    </cofactor>
</comment>
<dbReference type="Proteomes" id="UP000284706">
    <property type="component" value="Unassembled WGS sequence"/>
</dbReference>
<evidence type="ECO:0000256" key="7">
    <source>
        <dbReference type="ARBA" id="ARBA00022898"/>
    </source>
</evidence>
<reference evidence="12 13" key="1">
    <citation type="journal article" date="2018" name="Evol. Lett.">
        <title>Horizontal gene cluster transfer increased hallucinogenic mushroom diversity.</title>
        <authorList>
            <person name="Reynolds H.T."/>
            <person name="Vijayakumar V."/>
            <person name="Gluck-Thaler E."/>
            <person name="Korotkin H.B."/>
            <person name="Matheny P.B."/>
            <person name="Slot J.C."/>
        </authorList>
    </citation>
    <scope>NUCLEOTIDE SEQUENCE [LARGE SCALE GENOMIC DNA]</scope>
    <source>
        <strain evidence="12 13">SRW20</strain>
    </source>
</reference>
<comment type="pathway">
    <text evidence="3">Sphingolipid metabolism.</text>
</comment>
<dbReference type="Gene3D" id="3.40.640.10">
    <property type="entry name" value="Type I PLP-dependent aspartate aminotransferase-like (Major domain)"/>
    <property type="match status" value="1"/>
</dbReference>
<evidence type="ECO:0000256" key="9">
    <source>
        <dbReference type="ARBA" id="ARBA00023098"/>
    </source>
</evidence>
<dbReference type="GO" id="GO:0005783">
    <property type="term" value="C:endoplasmic reticulum"/>
    <property type="evidence" value="ECO:0007669"/>
    <property type="project" value="TreeGrafter"/>
</dbReference>
<accession>A0A409VRA3</accession>
<dbReference type="InParanoid" id="A0A409VRA3"/>
<evidence type="ECO:0000259" key="11">
    <source>
        <dbReference type="Pfam" id="PF00155"/>
    </source>
</evidence>
<gene>
    <name evidence="12" type="ORF">CVT26_001706</name>
</gene>
<comment type="caution">
    <text evidence="12">The sequence shown here is derived from an EMBL/GenBank/DDBJ whole genome shotgun (WGS) entry which is preliminary data.</text>
</comment>
<dbReference type="FunCoup" id="A0A409VRA3">
    <property type="interactions" value="576"/>
</dbReference>
<comment type="similarity">
    <text evidence="4">Belongs to the class-II pyridoxal-phosphate-dependent aminotransferase family.</text>
</comment>
<dbReference type="PANTHER" id="PTHR13693:SF2">
    <property type="entry name" value="SERINE PALMITOYLTRANSFERASE 1"/>
    <property type="match status" value="1"/>
</dbReference>
<dbReference type="STRING" id="231916.A0A409VRA3"/>
<keyword evidence="8" id="KW-0746">Sphingolipid metabolism</keyword>
<keyword evidence="7" id="KW-0663">Pyridoxal phosphate</keyword>
<keyword evidence="6" id="KW-0808">Transferase</keyword>
<keyword evidence="10" id="KW-0012">Acyltransferase</keyword>
<keyword evidence="13" id="KW-1185">Reference proteome</keyword>
<dbReference type="EC" id="2.3.1.50" evidence="5"/>
<dbReference type="Gene3D" id="3.90.1150.10">
    <property type="entry name" value="Aspartate Aminotransferase, domain 1"/>
    <property type="match status" value="1"/>
</dbReference>
<name>A0A409VRA3_9AGAR</name>
<dbReference type="InterPro" id="IPR004839">
    <property type="entry name" value="Aminotransferase_I/II_large"/>
</dbReference>
<proteinExistence type="inferred from homology"/>
<evidence type="ECO:0000256" key="2">
    <source>
        <dbReference type="ARBA" id="ARBA00004760"/>
    </source>
</evidence>
<dbReference type="InterPro" id="IPR015422">
    <property type="entry name" value="PyrdxlP-dep_Trfase_small"/>
</dbReference>
<evidence type="ECO:0000256" key="10">
    <source>
        <dbReference type="ARBA" id="ARBA00023315"/>
    </source>
</evidence>
<protein>
    <recommendedName>
        <fullName evidence="5">serine C-palmitoyltransferase</fullName>
        <ecNumber evidence="5">2.3.1.50</ecNumber>
    </recommendedName>
</protein>
<dbReference type="GO" id="GO:0046513">
    <property type="term" value="P:ceramide biosynthetic process"/>
    <property type="evidence" value="ECO:0007669"/>
    <property type="project" value="TreeGrafter"/>
</dbReference>
<dbReference type="GO" id="GO:0030170">
    <property type="term" value="F:pyridoxal phosphate binding"/>
    <property type="evidence" value="ECO:0007669"/>
    <property type="project" value="InterPro"/>
</dbReference>
<evidence type="ECO:0000256" key="4">
    <source>
        <dbReference type="ARBA" id="ARBA00008392"/>
    </source>
</evidence>
<feature type="domain" description="Aminotransferase class I/classII large" evidence="11">
    <location>
        <begin position="134"/>
        <end position="528"/>
    </location>
</feature>
<dbReference type="OrthoDB" id="3168162at2759"/>
<keyword evidence="9" id="KW-0443">Lipid metabolism</keyword>
<dbReference type="EMBL" id="NHYE01005587">
    <property type="protein sequence ID" value="PPQ68791.1"/>
    <property type="molecule type" value="Genomic_DNA"/>
</dbReference>
<evidence type="ECO:0000313" key="12">
    <source>
        <dbReference type="EMBL" id="PPQ68791.1"/>
    </source>
</evidence>
<evidence type="ECO:0000313" key="13">
    <source>
        <dbReference type="Proteomes" id="UP000284706"/>
    </source>
</evidence>
<evidence type="ECO:0000256" key="3">
    <source>
        <dbReference type="ARBA" id="ARBA00004991"/>
    </source>
</evidence>
<comment type="pathway">
    <text evidence="2">Lipid metabolism; sphingolipid metabolism.</text>
</comment>
<dbReference type="GO" id="GO:0016020">
    <property type="term" value="C:membrane"/>
    <property type="evidence" value="ECO:0007669"/>
    <property type="project" value="GOC"/>
</dbReference>
<evidence type="ECO:0000256" key="1">
    <source>
        <dbReference type="ARBA" id="ARBA00001933"/>
    </source>
</evidence>
<dbReference type="InterPro" id="IPR050087">
    <property type="entry name" value="AON_synthase_class-II"/>
</dbReference>
<evidence type="ECO:0000256" key="8">
    <source>
        <dbReference type="ARBA" id="ARBA00022919"/>
    </source>
</evidence>
<dbReference type="GO" id="GO:0046512">
    <property type="term" value="P:sphingosine biosynthetic process"/>
    <property type="evidence" value="ECO:0007669"/>
    <property type="project" value="TreeGrafter"/>
</dbReference>
<evidence type="ECO:0000256" key="6">
    <source>
        <dbReference type="ARBA" id="ARBA00022679"/>
    </source>
</evidence>
<dbReference type="AlphaFoldDB" id="A0A409VRA3"/>
<dbReference type="SUPFAM" id="SSF53383">
    <property type="entry name" value="PLP-dependent transferases"/>
    <property type="match status" value="1"/>
</dbReference>
<evidence type="ECO:0000256" key="5">
    <source>
        <dbReference type="ARBA" id="ARBA00013220"/>
    </source>
</evidence>
<dbReference type="InterPro" id="IPR015421">
    <property type="entry name" value="PyrdxlP-dep_Trfase_major"/>
</dbReference>
<sequence length="541" mass="59123">MNTTSTTLAPLFTFLEYSLTTAQTTFDKLPGSAVVLRYVKSSHQNDPGRTLLELILFLFAIRTLLQSRTRADRNGKHFIQFSDKEIDELVDEWTPEPLETPLTPDEASDLAAVPVIVGPNGPKPKLASTGKTATNLASFNFAGLAGNEHIKQRAIETLRKYGLGSCGPPGFYGTLDVHMDLEHDIADFLGTEAAILYSQGFSTISSVIPAFCKRGDIIVADRAVNFAIQKGIQISRSTVRWYNHNDLNSLEEVLNNIDKERKKRRGPLTRRFIITEGIFQKDGAMVDLPKLIELKYKYKYRLILDESYSFGVVGRTGRGLTELYNVPASKVDMLLGSCAIGLASCGGFCAGSQIVVDHQRINGPSFVFSASMPALLAVGASEGINIMRNTPSIFEALQENVRAARAILDRIDCITIPSHPASPVIHIYVRPQPAAGGLLSASVSTSSHVSASVHHVTFPSAKEAMKQAEYEAEERLLQEVVEDCLAQGVIVTRAKRLKGQEISEARPSIRLALTAALTKKETEKAVGVLKSALVKVLSKRR</sequence>
<dbReference type="InterPro" id="IPR015424">
    <property type="entry name" value="PyrdxlP-dep_Trfase"/>
</dbReference>
<organism evidence="12 13">
    <name type="scientific">Gymnopilus dilepis</name>
    <dbReference type="NCBI Taxonomy" id="231916"/>
    <lineage>
        <taxon>Eukaryota</taxon>
        <taxon>Fungi</taxon>
        <taxon>Dikarya</taxon>
        <taxon>Basidiomycota</taxon>
        <taxon>Agaricomycotina</taxon>
        <taxon>Agaricomycetes</taxon>
        <taxon>Agaricomycetidae</taxon>
        <taxon>Agaricales</taxon>
        <taxon>Agaricineae</taxon>
        <taxon>Hymenogastraceae</taxon>
        <taxon>Gymnopilus</taxon>
    </lineage>
</organism>
<dbReference type="GO" id="GO:0004758">
    <property type="term" value="F:serine C-palmitoyltransferase activity"/>
    <property type="evidence" value="ECO:0007669"/>
    <property type="project" value="TreeGrafter"/>
</dbReference>